<dbReference type="InterPro" id="IPR008912">
    <property type="entry name" value="Uncharacterised_CoxE"/>
</dbReference>
<dbReference type="Proteomes" id="UP000184363">
    <property type="component" value="Unassembled WGS sequence"/>
</dbReference>
<keyword evidence="3" id="KW-1185">Reference proteome</keyword>
<dbReference type="PANTHER" id="PTHR39338:SF6">
    <property type="entry name" value="BLL5662 PROTEIN"/>
    <property type="match status" value="1"/>
</dbReference>
<reference evidence="2 3" key="1">
    <citation type="submission" date="2016-11" db="EMBL/GenBank/DDBJ databases">
        <authorList>
            <person name="Jaros S."/>
            <person name="Januszkiewicz K."/>
            <person name="Wedrychowicz H."/>
        </authorList>
    </citation>
    <scope>NUCLEOTIDE SEQUENCE [LARGE SCALE GENOMIC DNA]</scope>
    <source>
        <strain evidence="2 3">DSM 43832</strain>
    </source>
</reference>
<evidence type="ECO:0000256" key="1">
    <source>
        <dbReference type="SAM" id="MobiDB-lite"/>
    </source>
</evidence>
<dbReference type="PANTHER" id="PTHR39338">
    <property type="entry name" value="BLL5662 PROTEIN-RELATED"/>
    <property type="match status" value="1"/>
</dbReference>
<feature type="region of interest" description="Disordered" evidence="1">
    <location>
        <begin position="107"/>
        <end position="162"/>
    </location>
</feature>
<dbReference type="AlphaFoldDB" id="A0A1M6SFJ2"/>
<protein>
    <recommendedName>
        <fullName evidence="4">VWA domain containing CoxE-like protein</fullName>
    </recommendedName>
</protein>
<evidence type="ECO:0008006" key="4">
    <source>
        <dbReference type="Google" id="ProtNLM"/>
    </source>
</evidence>
<sequence length="397" mass="42887">MTGRETPSSARHSVVALARAARRRRTGRITDDVVLFADLMRSCGALVPGGAPARAVHALNAVRLDRRADVHGAMRAALVTDRPSSRLFDLLFPIFWGPADIIPTTTGPTAHAASSALAEGEQAGIGSPGSAERRTGSRRAPRPTASDHAGDLTPAGPARAEDVDAEVRRMLRALARAPGHRHRAAPTGDGLDLRTSLRHGLQAGELVELRRTRFRPSRAEIAILCDVSSSMTGMTGLFLAVTHALARQARLVEAGIFHVDLTLIGEQLRRLPLSAAVRRLGAESGGTRIGHCLREFLDAVEFRLSARTIAFILSDGWDVGEPELLAAQMRRLRERVGRIVWCDPHAAATGFDPQVRGLCVALPYVDDHLDLSGPAALRGIADHFERPHQPRRTHDRS</sequence>
<dbReference type="SUPFAM" id="SSF53300">
    <property type="entry name" value="vWA-like"/>
    <property type="match status" value="1"/>
</dbReference>
<dbReference type="InterPro" id="IPR036465">
    <property type="entry name" value="vWFA_dom_sf"/>
</dbReference>
<evidence type="ECO:0000313" key="3">
    <source>
        <dbReference type="Proteomes" id="UP000184363"/>
    </source>
</evidence>
<name>A0A1M6SFJ2_PSETH</name>
<dbReference type="RefSeq" id="WP_073456719.1">
    <property type="nucleotide sequence ID" value="NZ_CALGVN010000039.1"/>
</dbReference>
<accession>A0A1M6SFJ2</accession>
<organism evidence="2 3">
    <name type="scientific">Pseudonocardia thermophila</name>
    <dbReference type="NCBI Taxonomy" id="1848"/>
    <lineage>
        <taxon>Bacteria</taxon>
        <taxon>Bacillati</taxon>
        <taxon>Actinomycetota</taxon>
        <taxon>Actinomycetes</taxon>
        <taxon>Pseudonocardiales</taxon>
        <taxon>Pseudonocardiaceae</taxon>
        <taxon>Pseudonocardia</taxon>
    </lineage>
</organism>
<dbReference type="CDD" id="cd00198">
    <property type="entry name" value="vWFA"/>
    <property type="match status" value="1"/>
</dbReference>
<gene>
    <name evidence="2" type="ORF">SAMN05443637_106120</name>
</gene>
<proteinExistence type="predicted"/>
<dbReference type="STRING" id="1848.SAMN05443637_106120"/>
<dbReference type="EMBL" id="FRAP01000006">
    <property type="protein sequence ID" value="SHK43503.1"/>
    <property type="molecule type" value="Genomic_DNA"/>
</dbReference>
<dbReference type="OrthoDB" id="9790469at2"/>
<evidence type="ECO:0000313" key="2">
    <source>
        <dbReference type="EMBL" id="SHK43503.1"/>
    </source>
</evidence>
<dbReference type="Pfam" id="PF05762">
    <property type="entry name" value="VWA_CoxE"/>
    <property type="match status" value="1"/>
</dbReference>